<feature type="domain" description="NmrA-like" evidence="1">
    <location>
        <begin position="3"/>
        <end position="308"/>
    </location>
</feature>
<organism evidence="2 3">
    <name type="scientific">Aspergillus cavernicola</name>
    <dbReference type="NCBI Taxonomy" id="176166"/>
    <lineage>
        <taxon>Eukaryota</taxon>
        <taxon>Fungi</taxon>
        <taxon>Dikarya</taxon>
        <taxon>Ascomycota</taxon>
        <taxon>Pezizomycotina</taxon>
        <taxon>Eurotiomycetes</taxon>
        <taxon>Eurotiomycetidae</taxon>
        <taxon>Eurotiales</taxon>
        <taxon>Aspergillaceae</taxon>
        <taxon>Aspergillus</taxon>
        <taxon>Aspergillus subgen. Nidulantes</taxon>
    </lineage>
</organism>
<dbReference type="Gene3D" id="3.40.50.720">
    <property type="entry name" value="NAD(P)-binding Rossmann-like Domain"/>
    <property type="match status" value="1"/>
</dbReference>
<accession>A0ABR4IHC5</accession>
<dbReference type="EMBL" id="JBFXLS010000026">
    <property type="protein sequence ID" value="KAL2827160.1"/>
    <property type="molecule type" value="Genomic_DNA"/>
</dbReference>
<dbReference type="Proteomes" id="UP001610335">
    <property type="component" value="Unassembled WGS sequence"/>
</dbReference>
<dbReference type="Gene3D" id="3.90.25.10">
    <property type="entry name" value="UDP-galactose 4-epimerase, domain 1"/>
    <property type="match status" value="1"/>
</dbReference>
<name>A0ABR4IHC5_9EURO</name>
<evidence type="ECO:0000313" key="3">
    <source>
        <dbReference type="Proteomes" id="UP001610335"/>
    </source>
</evidence>
<dbReference type="Pfam" id="PF05368">
    <property type="entry name" value="NmrA"/>
    <property type="match status" value="1"/>
</dbReference>
<sequence length="340" mass="37710">MDQQSVLLLGATGQTGNSILNGLLEYGKYAVSALVRPSSAESPKVKSVAERNVKIVVADINGSIEELIGVVRGYDIVISAIDAVSMGQQINLATAAKEAGVKRFVPCAFITVCPPGDVMFMRDEKEVVYQHIRKLFLPYTIIDVGAWHQVAFPTLPSGRVDYASFFRPNTAIHAGGDAPMILTDLRDIGHFVARIIDDKRTLNQYVYTCSDVLSENEIFSMIEEMSSEKIERTYVSAKEIKASINRVKTATEADPSNTSISLSLVPLQYNLNKSVRGDNEPGYAKYLGYLEARELYPDFKPRRFREFLDELLQGKAAPVYADHALIEQLQRGMKEMGVVF</sequence>
<dbReference type="InterPro" id="IPR008030">
    <property type="entry name" value="NmrA-like"/>
</dbReference>
<dbReference type="InterPro" id="IPR050608">
    <property type="entry name" value="NmrA-type/Isoflavone_red_sf"/>
</dbReference>
<dbReference type="InterPro" id="IPR036291">
    <property type="entry name" value="NAD(P)-bd_dom_sf"/>
</dbReference>
<dbReference type="PANTHER" id="PTHR43349">
    <property type="entry name" value="PINORESINOL REDUCTASE-RELATED"/>
    <property type="match status" value="1"/>
</dbReference>
<evidence type="ECO:0000259" key="1">
    <source>
        <dbReference type="Pfam" id="PF05368"/>
    </source>
</evidence>
<proteinExistence type="predicted"/>
<dbReference type="SUPFAM" id="SSF51735">
    <property type="entry name" value="NAD(P)-binding Rossmann-fold domains"/>
    <property type="match status" value="1"/>
</dbReference>
<dbReference type="PANTHER" id="PTHR43349:SF93">
    <property type="entry name" value="ISOFLAVONE REDUCTASE HOMOLOG P3-RELATED"/>
    <property type="match status" value="1"/>
</dbReference>
<reference evidence="2 3" key="1">
    <citation type="submission" date="2024-07" db="EMBL/GenBank/DDBJ databases">
        <title>Section-level genome sequencing and comparative genomics of Aspergillus sections Usti and Cavernicolus.</title>
        <authorList>
            <consortium name="Lawrence Berkeley National Laboratory"/>
            <person name="Nybo J.L."/>
            <person name="Vesth T.C."/>
            <person name="Theobald S."/>
            <person name="Frisvad J.C."/>
            <person name="Larsen T.O."/>
            <person name="Kjaerboelling I."/>
            <person name="Rothschild-Mancinelli K."/>
            <person name="Lyhne E.K."/>
            <person name="Kogle M.E."/>
            <person name="Barry K."/>
            <person name="Clum A."/>
            <person name="Na H."/>
            <person name="Ledsgaard L."/>
            <person name="Lin J."/>
            <person name="Lipzen A."/>
            <person name="Kuo A."/>
            <person name="Riley R."/>
            <person name="Mondo S."/>
            <person name="LaButti K."/>
            <person name="Haridas S."/>
            <person name="Pangalinan J."/>
            <person name="Salamov A.A."/>
            <person name="Simmons B.A."/>
            <person name="Magnuson J.K."/>
            <person name="Chen J."/>
            <person name="Drula E."/>
            <person name="Henrissat B."/>
            <person name="Wiebenga A."/>
            <person name="Lubbers R.J."/>
            <person name="Gomes A.C."/>
            <person name="Makela M.R."/>
            <person name="Stajich J."/>
            <person name="Grigoriev I.V."/>
            <person name="Mortensen U.H."/>
            <person name="De vries R.P."/>
            <person name="Baker S.E."/>
            <person name="Andersen M.R."/>
        </authorList>
    </citation>
    <scope>NUCLEOTIDE SEQUENCE [LARGE SCALE GENOMIC DNA]</scope>
    <source>
        <strain evidence="2 3">CBS 600.67</strain>
    </source>
</reference>
<keyword evidence="3" id="KW-1185">Reference proteome</keyword>
<comment type="caution">
    <text evidence="2">The sequence shown here is derived from an EMBL/GenBank/DDBJ whole genome shotgun (WGS) entry which is preliminary data.</text>
</comment>
<protein>
    <recommendedName>
        <fullName evidence="1">NmrA-like domain-containing protein</fullName>
    </recommendedName>
</protein>
<evidence type="ECO:0000313" key="2">
    <source>
        <dbReference type="EMBL" id="KAL2827160.1"/>
    </source>
</evidence>
<gene>
    <name evidence="2" type="ORF">BDW59DRAFT_144347</name>
</gene>